<keyword evidence="6" id="KW-0228">DNA excision</keyword>
<dbReference type="PANTHER" id="PTHR43152:SF3">
    <property type="entry name" value="UVRABC SYSTEM PROTEIN A"/>
    <property type="match status" value="1"/>
</dbReference>
<keyword evidence="14" id="KW-1133">Transmembrane helix</keyword>
<name>A0A379GCH9_PROMI</name>
<proteinExistence type="inferred from homology"/>
<keyword evidence="14" id="KW-0472">Membrane</keyword>
<evidence type="ECO:0000259" key="15">
    <source>
        <dbReference type="Pfam" id="PF00005"/>
    </source>
</evidence>
<keyword evidence="8" id="KW-0267">Excision nuclease</keyword>
<evidence type="ECO:0000256" key="10">
    <source>
        <dbReference type="ARBA" id="ARBA00023204"/>
    </source>
</evidence>
<keyword evidence="10" id="KW-0234">DNA repair</keyword>
<evidence type="ECO:0000313" key="17">
    <source>
        <dbReference type="Proteomes" id="UP000254191"/>
    </source>
</evidence>
<evidence type="ECO:0000256" key="4">
    <source>
        <dbReference type="ARBA" id="ARBA00022741"/>
    </source>
</evidence>
<dbReference type="InterPro" id="IPR003439">
    <property type="entry name" value="ABC_transporter-like_ATP-bd"/>
</dbReference>
<keyword evidence="3" id="KW-0677">Repeat</keyword>
<dbReference type="GO" id="GO:0005737">
    <property type="term" value="C:cytoplasm"/>
    <property type="evidence" value="ECO:0007669"/>
    <property type="project" value="UniProtKB-SubCell"/>
</dbReference>
<dbReference type="EMBL" id="UGTS01000005">
    <property type="protein sequence ID" value="SUC38724.1"/>
    <property type="molecule type" value="Genomic_DNA"/>
</dbReference>
<evidence type="ECO:0000256" key="14">
    <source>
        <dbReference type="SAM" id="Phobius"/>
    </source>
</evidence>
<keyword evidence="7" id="KW-0067">ATP-binding</keyword>
<evidence type="ECO:0000256" key="7">
    <source>
        <dbReference type="ARBA" id="ARBA00022840"/>
    </source>
</evidence>
<dbReference type="GO" id="GO:0006281">
    <property type="term" value="P:DNA repair"/>
    <property type="evidence" value="ECO:0007669"/>
    <property type="project" value="UniProtKB-KW"/>
</dbReference>
<gene>
    <name evidence="16" type="primary">uvrA_1</name>
    <name evidence="16" type="ORF">NCTC11938_02995</name>
</gene>
<dbReference type="GO" id="GO:0005524">
    <property type="term" value="F:ATP binding"/>
    <property type="evidence" value="ECO:0007669"/>
    <property type="project" value="UniProtKB-KW"/>
</dbReference>
<reference evidence="16 17" key="1">
    <citation type="submission" date="2018-06" db="EMBL/GenBank/DDBJ databases">
        <authorList>
            <consortium name="Pathogen Informatics"/>
            <person name="Doyle S."/>
        </authorList>
    </citation>
    <scope>NUCLEOTIDE SEQUENCE [LARGE SCALE GENOMIC DNA]</scope>
    <source>
        <strain evidence="16 17">NCTC11938</strain>
    </source>
</reference>
<protein>
    <recommendedName>
        <fullName evidence="12">UvrABC system protein A</fullName>
    </recommendedName>
    <alternativeName>
        <fullName evidence="13">Excinuclease ABC subunit A</fullName>
    </alternativeName>
</protein>
<evidence type="ECO:0000256" key="2">
    <source>
        <dbReference type="ARBA" id="ARBA00022490"/>
    </source>
</evidence>
<evidence type="ECO:0000256" key="1">
    <source>
        <dbReference type="ARBA" id="ARBA00004496"/>
    </source>
</evidence>
<dbReference type="AlphaFoldDB" id="A0A379GCH9"/>
<evidence type="ECO:0000256" key="8">
    <source>
        <dbReference type="ARBA" id="ARBA00022881"/>
    </source>
</evidence>
<dbReference type="Proteomes" id="UP000254191">
    <property type="component" value="Unassembled WGS sequence"/>
</dbReference>
<evidence type="ECO:0000256" key="3">
    <source>
        <dbReference type="ARBA" id="ARBA00022737"/>
    </source>
</evidence>
<evidence type="ECO:0000256" key="9">
    <source>
        <dbReference type="ARBA" id="ARBA00023125"/>
    </source>
</evidence>
<evidence type="ECO:0000256" key="13">
    <source>
        <dbReference type="ARBA" id="ARBA00042156"/>
    </source>
</evidence>
<accession>A0A379GCH9</accession>
<sequence length="255" mass="28527">MHFLPDVYVPCDQCKGQRYNRETLEIKYKGKNIHEALDMTIEEAREFFDAVPALARKLQTLIDVGLSYIRLGQSATTLSGGEAQRVKLAKELSKRGTGQTLYILDEPTTGLHFADIELLLDVLHQLRDQGNTIVVIEHNLDVIKTADWIVDLGPEGGSGGGQILISGTPEQVADFEGSHTARFLKTNFRARLLIAHGLRTSCLNATNFVCSVFLYKKEFDILLEKLILLDKTILFSSVTLIAAFYIINTLFIKKE</sequence>
<dbReference type="SUPFAM" id="SSF52540">
    <property type="entry name" value="P-loop containing nucleoside triphosphate hydrolases"/>
    <property type="match status" value="1"/>
</dbReference>
<keyword evidence="9" id="KW-0238">DNA-binding</keyword>
<evidence type="ECO:0000256" key="12">
    <source>
        <dbReference type="ARBA" id="ARBA00039316"/>
    </source>
</evidence>
<dbReference type="GO" id="GO:0003677">
    <property type="term" value="F:DNA binding"/>
    <property type="evidence" value="ECO:0007669"/>
    <property type="project" value="UniProtKB-KW"/>
</dbReference>
<feature type="domain" description="ABC transporter" evidence="15">
    <location>
        <begin position="39"/>
        <end position="109"/>
    </location>
</feature>
<dbReference type="PANTHER" id="PTHR43152">
    <property type="entry name" value="UVRABC SYSTEM PROTEIN A"/>
    <property type="match status" value="1"/>
</dbReference>
<comment type="subcellular location">
    <subcellularLocation>
        <location evidence="1">Cytoplasm</location>
    </subcellularLocation>
</comment>
<organism evidence="16 17">
    <name type="scientific">Proteus mirabilis</name>
    <dbReference type="NCBI Taxonomy" id="584"/>
    <lineage>
        <taxon>Bacteria</taxon>
        <taxon>Pseudomonadati</taxon>
        <taxon>Pseudomonadota</taxon>
        <taxon>Gammaproteobacteria</taxon>
        <taxon>Enterobacterales</taxon>
        <taxon>Morganellaceae</taxon>
        <taxon>Proteus</taxon>
    </lineage>
</organism>
<keyword evidence="14" id="KW-0812">Transmembrane</keyword>
<dbReference type="GO" id="GO:0004518">
    <property type="term" value="F:nuclease activity"/>
    <property type="evidence" value="ECO:0007669"/>
    <property type="project" value="UniProtKB-KW"/>
</dbReference>
<evidence type="ECO:0000256" key="11">
    <source>
        <dbReference type="ARBA" id="ARBA00038000"/>
    </source>
</evidence>
<comment type="similarity">
    <text evidence="11">Belongs to the ABC transporter superfamily. UvrA family.</text>
</comment>
<evidence type="ECO:0000256" key="6">
    <source>
        <dbReference type="ARBA" id="ARBA00022769"/>
    </source>
</evidence>
<feature type="transmembrane region" description="Helical" evidence="14">
    <location>
        <begin position="234"/>
        <end position="252"/>
    </location>
</feature>
<evidence type="ECO:0000256" key="5">
    <source>
        <dbReference type="ARBA" id="ARBA00022763"/>
    </source>
</evidence>
<dbReference type="GO" id="GO:0016887">
    <property type="term" value="F:ATP hydrolysis activity"/>
    <property type="evidence" value="ECO:0007669"/>
    <property type="project" value="InterPro"/>
</dbReference>
<evidence type="ECO:0000313" key="16">
    <source>
        <dbReference type="EMBL" id="SUC38724.1"/>
    </source>
</evidence>
<dbReference type="InterPro" id="IPR027417">
    <property type="entry name" value="P-loop_NTPase"/>
</dbReference>
<keyword evidence="5" id="KW-0227">DNA damage</keyword>
<keyword evidence="2" id="KW-0963">Cytoplasm</keyword>
<keyword evidence="4" id="KW-0547">Nucleotide-binding</keyword>
<dbReference type="Pfam" id="PF00005">
    <property type="entry name" value="ABC_tran"/>
    <property type="match status" value="1"/>
</dbReference>
<dbReference type="Gene3D" id="3.40.50.300">
    <property type="entry name" value="P-loop containing nucleotide triphosphate hydrolases"/>
    <property type="match status" value="1"/>
</dbReference>
<dbReference type="Gene3D" id="1.20.1580.10">
    <property type="entry name" value="ABC transporter ATPase like domain"/>
    <property type="match status" value="1"/>
</dbReference>